<dbReference type="EMBL" id="LAZR01038288">
    <property type="protein sequence ID" value="KKL19962.1"/>
    <property type="molecule type" value="Genomic_DNA"/>
</dbReference>
<reference evidence="1" key="1">
    <citation type="journal article" date="2015" name="Nature">
        <title>Complex archaea that bridge the gap between prokaryotes and eukaryotes.</title>
        <authorList>
            <person name="Spang A."/>
            <person name="Saw J.H."/>
            <person name="Jorgensen S.L."/>
            <person name="Zaremba-Niedzwiedzka K."/>
            <person name="Martijn J."/>
            <person name="Lind A.E."/>
            <person name="van Eijk R."/>
            <person name="Schleper C."/>
            <person name="Guy L."/>
            <person name="Ettema T.J."/>
        </authorList>
    </citation>
    <scope>NUCLEOTIDE SEQUENCE</scope>
</reference>
<protein>
    <submittedName>
        <fullName evidence="1">Uncharacterized protein</fullName>
    </submittedName>
</protein>
<gene>
    <name evidence="1" type="ORF">LCGC14_2460220</name>
</gene>
<accession>A0A0F9C158</accession>
<evidence type="ECO:0000313" key="1">
    <source>
        <dbReference type="EMBL" id="KKL19962.1"/>
    </source>
</evidence>
<comment type="caution">
    <text evidence="1">The sequence shown here is derived from an EMBL/GenBank/DDBJ whole genome shotgun (WGS) entry which is preliminary data.</text>
</comment>
<dbReference type="AlphaFoldDB" id="A0A0F9C158"/>
<organism evidence="1">
    <name type="scientific">marine sediment metagenome</name>
    <dbReference type="NCBI Taxonomy" id="412755"/>
    <lineage>
        <taxon>unclassified sequences</taxon>
        <taxon>metagenomes</taxon>
        <taxon>ecological metagenomes</taxon>
    </lineage>
</organism>
<name>A0A0F9C158_9ZZZZ</name>
<proteinExistence type="predicted"/>
<sequence>MGLGSQTEVVERGGGAAAPVAEDFASFLQSALAGGGQPLGRDPVGQTTGIMQALNELIAGPDVRGQQSAVQQIIQTDTERQAANIRERFTAGGGSRGTPSAVAEGLFRSEVTPRIARETGRLDLIANQQRIQALMPFLQLLSGFAGRGVPQAETDVLVKPGPIELLSGILQGVGEIVPG</sequence>